<dbReference type="EMBL" id="ACSH02000008">
    <property type="protein sequence ID" value="EFM47965.1"/>
    <property type="molecule type" value="Genomic_DNA"/>
</dbReference>
<evidence type="ECO:0000256" key="1">
    <source>
        <dbReference type="SAM" id="MobiDB-lite"/>
    </source>
</evidence>
<dbReference type="AlphaFoldDB" id="E0DIG1"/>
<reference evidence="2" key="1">
    <citation type="submission" date="2010-08" db="EMBL/GenBank/DDBJ databases">
        <authorList>
            <person name="Harkins D.M."/>
            <person name="Madupu R."/>
            <person name="Durkin A.S."/>
            <person name="Torralba M."/>
            <person name="Methe B."/>
            <person name="Sutton G.G."/>
            <person name="Nelson K.E."/>
        </authorList>
    </citation>
    <scope>NUCLEOTIDE SEQUENCE [LARGE SCALE GENOMIC DNA]</scope>
    <source>
        <strain evidence="2">ATCC 14266</strain>
    </source>
</reference>
<keyword evidence="3" id="KW-1185">Reference proteome</keyword>
<name>E0DIG1_9CORY</name>
<evidence type="ECO:0000313" key="2">
    <source>
        <dbReference type="EMBL" id="EFM47965.1"/>
    </source>
</evidence>
<accession>E0DIG1</accession>
<gene>
    <name evidence="2" type="ORF">HMPREF0299_5472</name>
</gene>
<feature type="compositionally biased region" description="Polar residues" evidence="1">
    <location>
        <begin position="12"/>
        <end position="26"/>
    </location>
</feature>
<proteinExistence type="predicted"/>
<protein>
    <submittedName>
        <fullName evidence="2">Uncharacterized protein</fullName>
    </submittedName>
</protein>
<feature type="region of interest" description="Disordered" evidence="1">
    <location>
        <begin position="1"/>
        <end position="44"/>
    </location>
</feature>
<sequence length="44" mass="4911">MERHLHRACPNQAAQTNTTPPLTDPTSPHGPHRQQLHPRPANQA</sequence>
<evidence type="ECO:0000313" key="3">
    <source>
        <dbReference type="Proteomes" id="UP000004218"/>
    </source>
</evidence>
<comment type="caution">
    <text evidence="2">The sequence shown here is derived from an EMBL/GenBank/DDBJ whole genome shotgun (WGS) entry which is preliminary data.</text>
</comment>
<organism evidence="2 3">
    <name type="scientific">Corynebacterium matruchotii ATCC 14266</name>
    <dbReference type="NCBI Taxonomy" id="553207"/>
    <lineage>
        <taxon>Bacteria</taxon>
        <taxon>Bacillati</taxon>
        <taxon>Actinomycetota</taxon>
        <taxon>Actinomycetes</taxon>
        <taxon>Mycobacteriales</taxon>
        <taxon>Corynebacteriaceae</taxon>
        <taxon>Corynebacterium</taxon>
    </lineage>
</organism>
<dbReference type="Proteomes" id="UP000004218">
    <property type="component" value="Unassembled WGS sequence"/>
</dbReference>